<name>A0ABP0ATK6_9PEZI</name>
<evidence type="ECO:0000313" key="17">
    <source>
        <dbReference type="EMBL" id="CAK7210560.1"/>
    </source>
</evidence>
<dbReference type="Gene3D" id="3.40.50.1700">
    <property type="entry name" value="Glycoside hydrolase family 3 C-terminal domain"/>
    <property type="match status" value="1"/>
</dbReference>
<comment type="pathway">
    <text evidence="3">Glycan metabolism; cellulose degradation.</text>
</comment>
<sequence length="1259" mass="133338">MAALSMVLFLAAAVLAPVQAEILAGGGADWDAAYTKATAAIGKTSQQDKVNIVSGVGWNKGPCVGNTAAIGSINYPQLCLQDGPLGVRYGTGVTAFTPGIMAASTWDRTLMQQRGQYMGEEAKGCGIHVLLGPVGGPLGKHANGGRNWEGFGPDPYLTGVGMAETVQGMQGAGVQACAKHFILNEQELNRETMSSSVDDRTMHELYLWPFADAVHAGVASVMCSYNKINGTWACENPRILTDLLKNELGFRGYVMSDWNAQHTTSSATSGMDMTMPGSDYSGKTILWGPQLTSAVNGGQVAKTRLDDMATRILAAWYLLGQDKGYPGINIKASVQSTHKDNVRAVARDGIVLLKNDGSLLPLAKPKKLALVGSAAVVNPQGMNACADHGCNTGALGMGWGSGTASYPYFVAPYDALKTRAAADDTQLALASTDTAGASVTSAAQGADAAVVFITADSGEGYITVERNAGDRNDLDPWHNGNALVAAVADANPNTVVVVHSVGPIVLESILQHPGVKAVVWAGLPSQESGNALVDVLYGLVSPSGKLPYTIAKSAADYGTTVSRGDDNFAEGLYIDYRHFDQKNIEPRYAFGFGLSYTNFTYGGLQVTAATTATSGPATGAVVPGGKADLFETVATATVNITNSGRVAGAEVAQLYLTLPSTAPTAPPKQLRGFDKLQLAPGAAGTVTFNLRRKDLSYWDVAKGWVVPSGTFTVNVGASSRDLRLKGTFAVAQESAMVGAADAAATPASTSSLYVVDDQQRRRFSSSSSSSSSPSRPLSFYRDLYTKDRLDFRALARGDPDFAAVCTRPGQIDFRDPAAVRQLSQSLLRRDFGLTVALPPDRLCPPVPNRLSYVVWVTELVNATTGLGGDPTVQAVAGLDIGTGASCIYPLLASTVNPSWRFVATDIDAESLASARANVERNGLTERIKVVTHTPDDPLVAVDESDSHVLAFTMCNPPFYASADEMAASAAAKQQPPHSACTGAPVEMVYPLASGDVADTDTDTHAGGEVAFVGRILAESLTLRGRVVWYTAMLGKLASLAALVPQLRAHGIDNYAVRALVHGSKTRRWVLGWSFGAVRPTVAVARGGGGPDTAGVESYRHLLPAITEVEVLATPRAPRAPRAEDGVSRLGSAVDTILRGLELASWEWDGKTLQGVGRTRENVWGRAWRRKKQREEKGEAVSRKDTKEAGRAEKTDTDTVNDEIVFGFVVSVRVGVAETAVHCRWLEGHNEAIYQSFCGFLKTRVKENMASKASWREECR</sequence>
<comment type="subcellular location">
    <subcellularLocation>
        <location evidence="2">Secreted</location>
    </subcellularLocation>
</comment>
<feature type="region of interest" description="Disordered" evidence="14">
    <location>
        <begin position="1173"/>
        <end position="1194"/>
    </location>
</feature>
<evidence type="ECO:0000259" key="16">
    <source>
        <dbReference type="SMART" id="SM01217"/>
    </source>
</evidence>
<dbReference type="Gene3D" id="2.60.40.10">
    <property type="entry name" value="Immunoglobulins"/>
    <property type="match status" value="1"/>
</dbReference>
<dbReference type="Pfam" id="PF14310">
    <property type="entry name" value="Fn3-like"/>
    <property type="match status" value="1"/>
</dbReference>
<dbReference type="Pfam" id="PF00933">
    <property type="entry name" value="Glyco_hydro_3"/>
    <property type="match status" value="1"/>
</dbReference>
<evidence type="ECO:0000256" key="14">
    <source>
        <dbReference type="SAM" id="MobiDB-lite"/>
    </source>
</evidence>
<organism evidence="17 18">
    <name type="scientific">Sporothrix curviconia</name>
    <dbReference type="NCBI Taxonomy" id="1260050"/>
    <lineage>
        <taxon>Eukaryota</taxon>
        <taxon>Fungi</taxon>
        <taxon>Dikarya</taxon>
        <taxon>Ascomycota</taxon>
        <taxon>Pezizomycotina</taxon>
        <taxon>Sordariomycetes</taxon>
        <taxon>Sordariomycetidae</taxon>
        <taxon>Ophiostomatales</taxon>
        <taxon>Ophiostomataceae</taxon>
        <taxon>Sporothrix</taxon>
    </lineage>
</organism>
<evidence type="ECO:0000256" key="3">
    <source>
        <dbReference type="ARBA" id="ARBA00004987"/>
    </source>
</evidence>
<evidence type="ECO:0000256" key="15">
    <source>
        <dbReference type="SAM" id="SignalP"/>
    </source>
</evidence>
<dbReference type="PANTHER" id="PTHR42715">
    <property type="entry name" value="BETA-GLUCOSIDASE"/>
    <property type="match status" value="1"/>
</dbReference>
<dbReference type="PANTHER" id="PTHR42715:SF28">
    <property type="entry name" value="BETA-GLUCOSIDASE L-RELATED"/>
    <property type="match status" value="1"/>
</dbReference>
<dbReference type="Proteomes" id="UP001642405">
    <property type="component" value="Unassembled WGS sequence"/>
</dbReference>
<dbReference type="SUPFAM" id="SSF51445">
    <property type="entry name" value="(Trans)glycosidases"/>
    <property type="match status" value="1"/>
</dbReference>
<feature type="signal peptide" evidence="15">
    <location>
        <begin position="1"/>
        <end position="20"/>
    </location>
</feature>
<evidence type="ECO:0000256" key="7">
    <source>
        <dbReference type="ARBA" id="ARBA00022729"/>
    </source>
</evidence>
<keyword evidence="6" id="KW-0964">Secreted</keyword>
<keyword evidence="9" id="KW-0136">Cellulose degradation</keyword>
<dbReference type="InterPro" id="IPR002772">
    <property type="entry name" value="Glyco_hydro_3_C"/>
</dbReference>
<keyword evidence="12" id="KW-0326">Glycosidase</keyword>
<dbReference type="InterPro" id="IPR010286">
    <property type="entry name" value="METTL16/RlmF"/>
</dbReference>
<feature type="chain" id="PRO_5046101112" description="beta-glucosidase" evidence="15">
    <location>
        <begin position="21"/>
        <end position="1259"/>
    </location>
</feature>
<dbReference type="Pfam" id="PF05971">
    <property type="entry name" value="Methyltransf_10"/>
    <property type="match status" value="1"/>
</dbReference>
<dbReference type="Gene3D" id="3.40.50.150">
    <property type="entry name" value="Vaccinia Virus protein VP39"/>
    <property type="match status" value="1"/>
</dbReference>
<evidence type="ECO:0000256" key="9">
    <source>
        <dbReference type="ARBA" id="ARBA00023001"/>
    </source>
</evidence>
<keyword evidence="13" id="KW-0624">Polysaccharide degradation</keyword>
<dbReference type="Pfam" id="PF01915">
    <property type="entry name" value="Glyco_hydro_3_C"/>
    <property type="match status" value="1"/>
</dbReference>
<evidence type="ECO:0000256" key="13">
    <source>
        <dbReference type="ARBA" id="ARBA00023326"/>
    </source>
</evidence>
<evidence type="ECO:0000256" key="12">
    <source>
        <dbReference type="ARBA" id="ARBA00023295"/>
    </source>
</evidence>
<accession>A0ABP0ATK6</accession>
<comment type="caution">
    <text evidence="17">The sequence shown here is derived from an EMBL/GenBank/DDBJ whole genome shotgun (WGS) entry which is preliminary data.</text>
</comment>
<dbReference type="InterPro" id="IPR036962">
    <property type="entry name" value="Glyco_hydro_3_N_sf"/>
</dbReference>
<evidence type="ECO:0000256" key="5">
    <source>
        <dbReference type="ARBA" id="ARBA00012744"/>
    </source>
</evidence>
<keyword evidence="7 15" id="KW-0732">Signal</keyword>
<dbReference type="SUPFAM" id="SSF52279">
    <property type="entry name" value="Beta-D-glucan exohydrolase, C-terminal domain"/>
    <property type="match status" value="1"/>
</dbReference>
<reference evidence="17 18" key="1">
    <citation type="submission" date="2024-01" db="EMBL/GenBank/DDBJ databases">
        <authorList>
            <person name="Allen C."/>
            <person name="Tagirdzhanova G."/>
        </authorList>
    </citation>
    <scope>NUCLEOTIDE SEQUENCE [LARGE SCALE GENOMIC DNA]</scope>
</reference>
<keyword evidence="18" id="KW-1185">Reference proteome</keyword>
<dbReference type="Gene3D" id="3.20.20.300">
    <property type="entry name" value="Glycoside hydrolase, family 3, N-terminal domain"/>
    <property type="match status" value="1"/>
</dbReference>
<dbReference type="EC" id="3.2.1.21" evidence="5"/>
<evidence type="ECO:0000256" key="1">
    <source>
        <dbReference type="ARBA" id="ARBA00000448"/>
    </source>
</evidence>
<proteinExistence type="inferred from homology"/>
<evidence type="ECO:0000313" key="18">
    <source>
        <dbReference type="Proteomes" id="UP001642405"/>
    </source>
</evidence>
<protein>
    <recommendedName>
        <fullName evidence="5">beta-glucosidase</fullName>
        <ecNumber evidence="5">3.2.1.21</ecNumber>
    </recommendedName>
</protein>
<dbReference type="SUPFAM" id="SSF53335">
    <property type="entry name" value="S-adenosyl-L-methionine-dependent methyltransferases"/>
    <property type="match status" value="1"/>
</dbReference>
<dbReference type="InterPro" id="IPR017853">
    <property type="entry name" value="GH"/>
</dbReference>
<evidence type="ECO:0000256" key="11">
    <source>
        <dbReference type="ARBA" id="ARBA00023277"/>
    </source>
</evidence>
<dbReference type="InterPro" id="IPR036881">
    <property type="entry name" value="Glyco_hydro_3_C_sf"/>
</dbReference>
<feature type="domain" description="Fibronectin type III-like" evidence="16">
    <location>
        <begin position="650"/>
        <end position="719"/>
    </location>
</feature>
<dbReference type="PRINTS" id="PR00133">
    <property type="entry name" value="GLHYDRLASE3"/>
</dbReference>
<evidence type="ECO:0000256" key="2">
    <source>
        <dbReference type="ARBA" id="ARBA00004613"/>
    </source>
</evidence>
<dbReference type="InterPro" id="IPR013783">
    <property type="entry name" value="Ig-like_fold"/>
</dbReference>
<evidence type="ECO:0000256" key="8">
    <source>
        <dbReference type="ARBA" id="ARBA00022801"/>
    </source>
</evidence>
<gene>
    <name evidence="17" type="ORF">SCUCBS95973_000826</name>
</gene>
<dbReference type="InterPro" id="IPR026891">
    <property type="entry name" value="Fn3-like"/>
</dbReference>
<dbReference type="InterPro" id="IPR001764">
    <property type="entry name" value="Glyco_hydro_3_N"/>
</dbReference>
<keyword evidence="11" id="KW-0119">Carbohydrate metabolism</keyword>
<keyword evidence="8" id="KW-0378">Hydrolase</keyword>
<evidence type="ECO:0000256" key="4">
    <source>
        <dbReference type="ARBA" id="ARBA00005336"/>
    </source>
</evidence>
<dbReference type="EMBL" id="CAWUHB010000003">
    <property type="protein sequence ID" value="CAK7210560.1"/>
    <property type="molecule type" value="Genomic_DNA"/>
</dbReference>
<comment type="catalytic activity">
    <reaction evidence="1">
        <text>Hydrolysis of terminal, non-reducing beta-D-glucosyl residues with release of beta-D-glucose.</text>
        <dbReference type="EC" id="3.2.1.21"/>
    </reaction>
</comment>
<dbReference type="SMART" id="SM01217">
    <property type="entry name" value="Fn3_like"/>
    <property type="match status" value="1"/>
</dbReference>
<keyword evidence="10" id="KW-0325">Glycoprotein</keyword>
<dbReference type="InterPro" id="IPR050288">
    <property type="entry name" value="Cellulose_deg_GH3"/>
</dbReference>
<evidence type="ECO:0000256" key="6">
    <source>
        <dbReference type="ARBA" id="ARBA00022525"/>
    </source>
</evidence>
<dbReference type="CDD" id="cd02440">
    <property type="entry name" value="AdoMet_MTases"/>
    <property type="match status" value="1"/>
</dbReference>
<dbReference type="InterPro" id="IPR029063">
    <property type="entry name" value="SAM-dependent_MTases_sf"/>
</dbReference>
<evidence type="ECO:0000256" key="10">
    <source>
        <dbReference type="ARBA" id="ARBA00023180"/>
    </source>
</evidence>
<comment type="similarity">
    <text evidence="4">Belongs to the glycosyl hydrolase 3 family.</text>
</comment>